<keyword evidence="4" id="KW-0633">Potassium transport</keyword>
<reference evidence="15" key="1">
    <citation type="journal article" date="2019" name="Int. J. Syst. Evol. Microbiol.">
        <title>The Global Catalogue of Microorganisms (GCM) 10K type strain sequencing project: providing services to taxonomists for standard genome sequencing and annotation.</title>
        <authorList>
            <consortium name="The Broad Institute Genomics Platform"/>
            <consortium name="The Broad Institute Genome Sequencing Center for Infectious Disease"/>
            <person name="Wu L."/>
            <person name="Ma J."/>
        </authorList>
    </citation>
    <scope>NUCLEOTIDE SEQUENCE [LARGE SCALE GENOMIC DNA]</scope>
    <source>
        <strain evidence="15">JCM 13006</strain>
    </source>
</reference>
<keyword evidence="11" id="KW-0407">Ion channel</keyword>
<keyword evidence="10 13" id="KW-0472">Membrane</keyword>
<feature type="transmembrane region" description="Helical" evidence="13">
    <location>
        <begin position="97"/>
        <end position="118"/>
    </location>
</feature>
<keyword evidence="7" id="KW-0630">Potassium</keyword>
<organism evidence="14 15">
    <name type="scientific">Kitasatospora terrestris</name>
    <dbReference type="NCBI Taxonomy" id="258051"/>
    <lineage>
        <taxon>Bacteria</taxon>
        <taxon>Bacillati</taxon>
        <taxon>Actinomycetota</taxon>
        <taxon>Actinomycetes</taxon>
        <taxon>Kitasatosporales</taxon>
        <taxon>Streptomycetaceae</taxon>
        <taxon>Kitasatospora</taxon>
    </lineage>
</organism>
<proteinExistence type="inferred from homology"/>
<dbReference type="Proteomes" id="UP001501752">
    <property type="component" value="Unassembled WGS sequence"/>
</dbReference>
<keyword evidence="9" id="KW-0406">Ion transport</keyword>
<evidence type="ECO:0000256" key="13">
    <source>
        <dbReference type="SAM" id="Phobius"/>
    </source>
</evidence>
<evidence type="ECO:0000256" key="7">
    <source>
        <dbReference type="ARBA" id="ARBA00022958"/>
    </source>
</evidence>
<dbReference type="Pfam" id="PF06736">
    <property type="entry name" value="TMEM175"/>
    <property type="match status" value="1"/>
</dbReference>
<sequence>MPSTHALAHSDLAGDTAAVVALTLLALDLHPAAGWPEYAVHALGFLAVGTLWHDRRTVLARIRRPDRALRTLDALLLTALVLLPLATHALARDLTAGTTIAFGLALAVAGTLLNALWLRATRTRRRHGPPGTAATLCRRHRAAPVLHLGASLVALAGPAAGLAVLAAVLLLGLVQ</sequence>
<keyword evidence="15" id="KW-1185">Reference proteome</keyword>
<dbReference type="EMBL" id="BAABIS010000001">
    <property type="protein sequence ID" value="GAA4855663.1"/>
    <property type="molecule type" value="Genomic_DNA"/>
</dbReference>
<name>A0ABP9DPH4_9ACTN</name>
<accession>A0ABP9DPH4</accession>
<gene>
    <name evidence="14" type="ORF">GCM10023235_36470</name>
</gene>
<evidence type="ECO:0000256" key="8">
    <source>
        <dbReference type="ARBA" id="ARBA00022989"/>
    </source>
</evidence>
<evidence type="ECO:0000313" key="15">
    <source>
        <dbReference type="Proteomes" id="UP001501752"/>
    </source>
</evidence>
<feature type="transmembrane region" description="Helical" evidence="13">
    <location>
        <begin position="148"/>
        <end position="174"/>
    </location>
</feature>
<keyword evidence="8 13" id="KW-1133">Transmembrane helix</keyword>
<evidence type="ECO:0000256" key="2">
    <source>
        <dbReference type="ARBA" id="ARBA00006920"/>
    </source>
</evidence>
<dbReference type="InterPro" id="IPR010617">
    <property type="entry name" value="TMEM175-like"/>
</dbReference>
<evidence type="ECO:0000256" key="12">
    <source>
        <dbReference type="ARBA" id="ARBA00034430"/>
    </source>
</evidence>
<comment type="subcellular location">
    <subcellularLocation>
        <location evidence="1">Membrane</location>
        <topology evidence="1">Multi-pass membrane protein</topology>
    </subcellularLocation>
</comment>
<protein>
    <recommendedName>
        <fullName evidence="16">DUF1211 domain-containing membrane protein</fullName>
    </recommendedName>
</protein>
<evidence type="ECO:0000256" key="6">
    <source>
        <dbReference type="ARBA" id="ARBA00022826"/>
    </source>
</evidence>
<evidence type="ECO:0000313" key="14">
    <source>
        <dbReference type="EMBL" id="GAA4855663.1"/>
    </source>
</evidence>
<evidence type="ECO:0000256" key="4">
    <source>
        <dbReference type="ARBA" id="ARBA00022538"/>
    </source>
</evidence>
<feature type="transmembrane region" description="Helical" evidence="13">
    <location>
        <begin position="74"/>
        <end position="91"/>
    </location>
</feature>
<dbReference type="RefSeq" id="WP_345697903.1">
    <property type="nucleotide sequence ID" value="NZ_BAABIS010000001.1"/>
</dbReference>
<evidence type="ECO:0000256" key="11">
    <source>
        <dbReference type="ARBA" id="ARBA00023303"/>
    </source>
</evidence>
<evidence type="ECO:0000256" key="5">
    <source>
        <dbReference type="ARBA" id="ARBA00022692"/>
    </source>
</evidence>
<keyword evidence="5 13" id="KW-0812">Transmembrane</keyword>
<evidence type="ECO:0000256" key="3">
    <source>
        <dbReference type="ARBA" id="ARBA00022448"/>
    </source>
</evidence>
<keyword evidence="6" id="KW-0631">Potassium channel</keyword>
<comment type="caution">
    <text evidence="14">The sequence shown here is derived from an EMBL/GenBank/DDBJ whole genome shotgun (WGS) entry which is preliminary data.</text>
</comment>
<evidence type="ECO:0000256" key="10">
    <source>
        <dbReference type="ARBA" id="ARBA00023136"/>
    </source>
</evidence>
<feature type="transmembrane region" description="Helical" evidence="13">
    <location>
        <begin position="35"/>
        <end position="53"/>
    </location>
</feature>
<comment type="similarity">
    <text evidence="2">Belongs to the TMEM175 family.</text>
</comment>
<evidence type="ECO:0008006" key="16">
    <source>
        <dbReference type="Google" id="ProtNLM"/>
    </source>
</evidence>
<comment type="catalytic activity">
    <reaction evidence="12">
        <text>K(+)(in) = K(+)(out)</text>
        <dbReference type="Rhea" id="RHEA:29463"/>
        <dbReference type="ChEBI" id="CHEBI:29103"/>
    </reaction>
</comment>
<keyword evidence="3" id="KW-0813">Transport</keyword>
<evidence type="ECO:0000256" key="9">
    <source>
        <dbReference type="ARBA" id="ARBA00023065"/>
    </source>
</evidence>
<evidence type="ECO:0000256" key="1">
    <source>
        <dbReference type="ARBA" id="ARBA00004141"/>
    </source>
</evidence>